<dbReference type="AlphaFoldDB" id="A0A809X466"/>
<gene>
    <name evidence="1" type="ORF">XF1B_42340</name>
</gene>
<protein>
    <submittedName>
        <fullName evidence="1">Uncharacterized protein</fullName>
    </submittedName>
</protein>
<proteinExistence type="predicted"/>
<name>A0A809X466_9BRAD</name>
<evidence type="ECO:0000313" key="1">
    <source>
        <dbReference type="EMBL" id="BCE21553.1"/>
    </source>
</evidence>
<accession>A0A809X466</accession>
<dbReference type="EMBL" id="AP023091">
    <property type="protein sequence ID" value="BCE21553.1"/>
    <property type="molecule type" value="Genomic_DNA"/>
</dbReference>
<reference evidence="1" key="1">
    <citation type="submission" date="2020-05" db="EMBL/GenBank/DDBJ databases">
        <title>Complete genome sequence of Bradyrhizobium diazoefficiens XF1 isolated from soybean nodule.</title>
        <authorList>
            <person name="Noda R."/>
            <person name="Kakizaki K."/>
            <person name="Minamisawa K."/>
        </authorList>
    </citation>
    <scope>NUCLEOTIDE SEQUENCE</scope>
    <source>
        <strain evidence="1">XF1</strain>
    </source>
</reference>
<organism evidence="1">
    <name type="scientific">Bradyrhizobium diazoefficiens</name>
    <dbReference type="NCBI Taxonomy" id="1355477"/>
    <lineage>
        <taxon>Bacteria</taxon>
        <taxon>Pseudomonadati</taxon>
        <taxon>Pseudomonadota</taxon>
        <taxon>Alphaproteobacteria</taxon>
        <taxon>Hyphomicrobiales</taxon>
        <taxon>Nitrobacteraceae</taxon>
        <taxon>Bradyrhizobium</taxon>
    </lineage>
</organism>
<sequence length="72" mass="7477">MAGSAPDIALTSFAGSAMIAPTVNKMHRLRKMADGIFRIYAGTQLRLCYSLMMAPPYSAASPVAAAASASLI</sequence>